<reference evidence="1 2" key="1">
    <citation type="journal article" date="2018" name="Nat. Ecol. Evol.">
        <title>Shark genomes provide insights into elasmobranch evolution and the origin of vertebrates.</title>
        <authorList>
            <person name="Hara Y"/>
            <person name="Yamaguchi K"/>
            <person name="Onimaru K"/>
            <person name="Kadota M"/>
            <person name="Koyanagi M"/>
            <person name="Keeley SD"/>
            <person name="Tatsumi K"/>
            <person name="Tanaka K"/>
            <person name="Motone F"/>
            <person name="Kageyama Y"/>
            <person name="Nozu R"/>
            <person name="Adachi N"/>
            <person name="Nishimura O"/>
            <person name="Nakagawa R"/>
            <person name="Tanegashima C"/>
            <person name="Kiyatake I"/>
            <person name="Matsumoto R"/>
            <person name="Murakumo K"/>
            <person name="Nishida K"/>
            <person name="Terakita A"/>
            <person name="Kuratani S"/>
            <person name="Sato K"/>
            <person name="Hyodo S Kuraku.S."/>
        </authorList>
    </citation>
    <scope>NUCLEOTIDE SEQUENCE [LARGE SCALE GENOMIC DNA]</scope>
</reference>
<name>A0A401TLE7_CHIPU</name>
<dbReference type="Proteomes" id="UP000287033">
    <property type="component" value="Unassembled WGS sequence"/>
</dbReference>
<evidence type="ECO:0000313" key="1">
    <source>
        <dbReference type="EMBL" id="GCC43467.1"/>
    </source>
</evidence>
<evidence type="ECO:0000313" key="2">
    <source>
        <dbReference type="Proteomes" id="UP000287033"/>
    </source>
</evidence>
<protein>
    <submittedName>
        <fullName evidence="1">Uncharacterized protein</fullName>
    </submittedName>
</protein>
<feature type="non-terminal residue" evidence="1">
    <location>
        <position position="68"/>
    </location>
</feature>
<comment type="caution">
    <text evidence="1">The sequence shown here is derived from an EMBL/GenBank/DDBJ whole genome shotgun (WGS) entry which is preliminary data.</text>
</comment>
<dbReference type="AlphaFoldDB" id="A0A401TLE7"/>
<dbReference type="EMBL" id="BEZZ01101789">
    <property type="protein sequence ID" value="GCC43467.1"/>
    <property type="molecule type" value="Genomic_DNA"/>
</dbReference>
<sequence length="68" mass="7250">MKCLADLAPRCRFFQPPQNPAVSGCEALNKGAVRTPVMTEARLPSASLRLPVSHGSGAHATARHEGRK</sequence>
<accession>A0A401TLE7</accession>
<proteinExistence type="predicted"/>
<dbReference type="PROSITE" id="PS51257">
    <property type="entry name" value="PROKAR_LIPOPROTEIN"/>
    <property type="match status" value="1"/>
</dbReference>
<gene>
    <name evidence="1" type="ORF">chiPu_0027360</name>
</gene>
<keyword evidence="2" id="KW-1185">Reference proteome</keyword>
<organism evidence="1 2">
    <name type="scientific">Chiloscyllium punctatum</name>
    <name type="common">Brownbanded bambooshark</name>
    <name type="synonym">Hemiscyllium punctatum</name>
    <dbReference type="NCBI Taxonomy" id="137246"/>
    <lineage>
        <taxon>Eukaryota</taxon>
        <taxon>Metazoa</taxon>
        <taxon>Chordata</taxon>
        <taxon>Craniata</taxon>
        <taxon>Vertebrata</taxon>
        <taxon>Chondrichthyes</taxon>
        <taxon>Elasmobranchii</taxon>
        <taxon>Galeomorphii</taxon>
        <taxon>Galeoidea</taxon>
        <taxon>Orectolobiformes</taxon>
        <taxon>Hemiscylliidae</taxon>
        <taxon>Chiloscyllium</taxon>
    </lineage>
</organism>